<gene>
    <name evidence="1" type="ORF">ASD8599_03968</name>
</gene>
<reference evidence="1 2" key="1">
    <citation type="submission" date="2018-03" db="EMBL/GenBank/DDBJ databases">
        <authorList>
            <person name="Keele B.F."/>
        </authorList>
    </citation>
    <scope>NUCLEOTIDE SEQUENCE [LARGE SCALE GENOMIC DNA]</scope>
    <source>
        <strain evidence="1 2">CECT 8599</strain>
    </source>
</reference>
<dbReference type="PANTHER" id="PTHR35564">
    <property type="match status" value="1"/>
</dbReference>
<dbReference type="NCBIfam" id="TIGR03347">
    <property type="entry name" value="VI_chp_1"/>
    <property type="match status" value="1"/>
</dbReference>
<proteinExistence type="predicted"/>
<name>A0A2R8BPJ2_9RHOB</name>
<dbReference type="AlphaFoldDB" id="A0A2R8BPJ2"/>
<dbReference type="Proteomes" id="UP000244880">
    <property type="component" value="Unassembled WGS sequence"/>
</dbReference>
<dbReference type="RefSeq" id="WP_108830445.1">
    <property type="nucleotide sequence ID" value="NZ_OMOR01000003.1"/>
</dbReference>
<dbReference type="InterPro" id="IPR010732">
    <property type="entry name" value="T6SS_TssG-like"/>
</dbReference>
<accession>A0A2R8BPJ2</accession>
<protein>
    <recommendedName>
        <fullName evidence="3">Type VI secretion system baseplate subunit TssG</fullName>
    </recommendedName>
</protein>
<keyword evidence="2" id="KW-1185">Reference proteome</keyword>
<dbReference type="PANTHER" id="PTHR35564:SF4">
    <property type="entry name" value="CYTOPLASMIC PROTEIN"/>
    <property type="match status" value="1"/>
</dbReference>
<sequence length="332" mass="37328">MTAIEDKGAEDAFRRGLFATLRELERQHPDKPRIGRSVRLKDEYIAIGQDPTLAFPSSDIRRYERRPDGKMDIRSQVLGFFGPQGALPLDVTKEAAEWKAAGDESFVRFTDMLGTRFFQLFFRAWSDAHAISQFDHPESDRFASYIGALSGVSTPAFLEKDSIEDVHKASLVPLHANRVKSPVRLRQLIELHLGAQVEVVEHAPSWLDFEEADQNRMGQRGSMLGQNMFLGARMQTVNDRIELKIQTRSLKDYRRYLPGGLAHKNLEDLVFWYLGKTIEVGVELSLPAEEIPPAQLGQTVELGWMAAVLPANDNTKKTGFVTVAKYTLGQAA</sequence>
<evidence type="ECO:0000313" key="2">
    <source>
        <dbReference type="Proteomes" id="UP000244880"/>
    </source>
</evidence>
<evidence type="ECO:0000313" key="1">
    <source>
        <dbReference type="EMBL" id="SPH27502.1"/>
    </source>
</evidence>
<dbReference type="Pfam" id="PF06996">
    <property type="entry name" value="T6SS_TssG"/>
    <property type="match status" value="1"/>
</dbReference>
<dbReference type="EMBL" id="OMOR01000003">
    <property type="protein sequence ID" value="SPH27502.1"/>
    <property type="molecule type" value="Genomic_DNA"/>
</dbReference>
<organism evidence="1 2">
    <name type="scientific">Ascidiaceihabitans donghaensis</name>
    <dbReference type="NCBI Taxonomy" id="1510460"/>
    <lineage>
        <taxon>Bacteria</taxon>
        <taxon>Pseudomonadati</taxon>
        <taxon>Pseudomonadota</taxon>
        <taxon>Alphaproteobacteria</taxon>
        <taxon>Rhodobacterales</taxon>
        <taxon>Paracoccaceae</taxon>
        <taxon>Ascidiaceihabitans</taxon>
    </lineage>
</organism>
<evidence type="ECO:0008006" key="3">
    <source>
        <dbReference type="Google" id="ProtNLM"/>
    </source>
</evidence>
<dbReference type="OrthoDB" id="1523296at2"/>